<comment type="cofactor">
    <cofactor evidence="1">
        <name>Mo-bis(molybdopterin guanine dinucleotide)</name>
        <dbReference type="ChEBI" id="CHEBI:60539"/>
    </cofactor>
</comment>
<dbReference type="InterPro" id="IPR041460">
    <property type="entry name" value="Molybdopterin_N"/>
</dbReference>
<evidence type="ECO:0000256" key="7">
    <source>
        <dbReference type="SAM" id="MobiDB-lite"/>
    </source>
</evidence>
<evidence type="ECO:0000256" key="6">
    <source>
        <dbReference type="ARBA" id="ARBA00023002"/>
    </source>
</evidence>
<sequence length="741" mass="80151">MKPSTSHWGAFSAETAPDGRLRVEPHPADPAPSPLLGNLAAALDDPSRVARPAVRRGWLENGPGPDSRRGRDKFVELPWEDVLDRLAAELDRVRREHGNQAIFGGSYGWASAGRFHHAQSQLHRFLNTIGGFTASRNTYSNGTSSVLLPHVVGDSHAVLRQASTWPTIAERTELIVAFGGMPEKNVYVTPGGVTRHQTSAHLARLGGRVALISPLRDDLPSTVDARWYPVRPATDTALMLALGHTLVAENLHDRAFLDRYCVGYPEFERSLLDKTPEWAAGITGIPAADIVALAREMAAHRTLITVTWSLQRTEHGEQPVWAAIALAAMLGQIGLPGGGFGHGYGSMGDVGDTGPELRVPSLPQGVNPVDEYIPVARIADLLLCPGEAYDYNGEVRRYPDIRLVYWAGGNPFHHHQDLNRLRRAFTRPDTVVVHEPHWTATARHADIVLPATTSLEREDLGSGRRDTHLIAMHRIAEPAGEARDDYATFAALADRLGVSTAFTEGRTPRQWLEHLYGEWGDEPSFADFWAAGELPLPPGREHHTLFADFRAAPQAHPLRTPSGRIEITSATIAGFGYPDCPGHPVWLPPTETGPLWLIANQPHTRLHSQLDAGEVSQAGKVAGREAIRLNPGDAASRGIAPGDVVRVFNTRGACLAGAVLDDAVRPGVAQLPTGAWFDPVDDHPAGPLCAHGNPNVLTADIPSSRLSQGCAGQHAAVDVERYTGPVPPVRALRPPIERGNA</sequence>
<comment type="similarity">
    <text evidence="2">Belongs to the prokaryotic molybdopterin-containing oxidoreductase family.</text>
</comment>
<organism evidence="11 12">
    <name type="scientific">Amycolatopsis panacis</name>
    <dbReference type="NCBI Taxonomy" id="2340917"/>
    <lineage>
        <taxon>Bacteria</taxon>
        <taxon>Bacillati</taxon>
        <taxon>Actinomycetota</taxon>
        <taxon>Actinomycetes</taxon>
        <taxon>Pseudonocardiales</taxon>
        <taxon>Pseudonocardiaceae</taxon>
        <taxon>Amycolatopsis</taxon>
    </lineage>
</organism>
<evidence type="ECO:0000256" key="1">
    <source>
        <dbReference type="ARBA" id="ARBA00001942"/>
    </source>
</evidence>
<dbReference type="Pfam" id="PF01568">
    <property type="entry name" value="Molydop_binding"/>
    <property type="match status" value="1"/>
</dbReference>
<feature type="compositionally biased region" description="Basic and acidic residues" evidence="7">
    <location>
        <begin position="17"/>
        <end position="27"/>
    </location>
</feature>
<keyword evidence="3" id="KW-0500">Molybdenum</keyword>
<dbReference type="Gene3D" id="3.40.50.740">
    <property type="match status" value="1"/>
</dbReference>
<dbReference type="SUPFAM" id="SSF50692">
    <property type="entry name" value="ADC-like"/>
    <property type="match status" value="1"/>
</dbReference>
<dbReference type="CDD" id="cd02793">
    <property type="entry name" value="MopB_CT_DMSOR-BSOR-TMAOR"/>
    <property type="match status" value="1"/>
</dbReference>
<dbReference type="InterPro" id="IPR009010">
    <property type="entry name" value="Asp_de-COase-like_dom_sf"/>
</dbReference>
<feature type="domain" description="Molybdopterin oxidoreductase N-terminal" evidence="10">
    <location>
        <begin position="4"/>
        <end position="43"/>
    </location>
</feature>
<evidence type="ECO:0000313" key="11">
    <source>
        <dbReference type="EMBL" id="RJQ83855.1"/>
    </source>
</evidence>
<dbReference type="GO" id="GO:0009061">
    <property type="term" value="P:anaerobic respiration"/>
    <property type="evidence" value="ECO:0007669"/>
    <property type="project" value="TreeGrafter"/>
</dbReference>
<accession>A0A419I236</accession>
<evidence type="ECO:0000256" key="2">
    <source>
        <dbReference type="ARBA" id="ARBA00010312"/>
    </source>
</evidence>
<dbReference type="PANTHER" id="PTHR43742">
    <property type="entry name" value="TRIMETHYLAMINE-N-OXIDE REDUCTASE"/>
    <property type="match status" value="1"/>
</dbReference>
<dbReference type="GO" id="GO:0030151">
    <property type="term" value="F:molybdenum ion binding"/>
    <property type="evidence" value="ECO:0007669"/>
    <property type="project" value="TreeGrafter"/>
</dbReference>
<dbReference type="Gene3D" id="2.40.40.20">
    <property type="match status" value="1"/>
</dbReference>
<evidence type="ECO:0000259" key="9">
    <source>
        <dbReference type="Pfam" id="PF01568"/>
    </source>
</evidence>
<evidence type="ECO:0000313" key="12">
    <source>
        <dbReference type="Proteomes" id="UP000285112"/>
    </source>
</evidence>
<protein>
    <submittedName>
        <fullName evidence="11">Molybdopterin oxidoreductase</fullName>
    </submittedName>
</protein>
<keyword evidence="4" id="KW-0479">Metal-binding</keyword>
<dbReference type="EMBL" id="QZFV01000091">
    <property type="protein sequence ID" value="RJQ83855.1"/>
    <property type="molecule type" value="Genomic_DNA"/>
</dbReference>
<gene>
    <name evidence="11" type="ORF">D5S19_18795</name>
</gene>
<dbReference type="GO" id="GO:0009055">
    <property type="term" value="F:electron transfer activity"/>
    <property type="evidence" value="ECO:0007669"/>
    <property type="project" value="TreeGrafter"/>
</dbReference>
<dbReference type="InterPro" id="IPR041954">
    <property type="entry name" value="CT_DMSOR/BSOR/TMAOR"/>
</dbReference>
<dbReference type="GO" id="GO:0016491">
    <property type="term" value="F:oxidoreductase activity"/>
    <property type="evidence" value="ECO:0007669"/>
    <property type="project" value="UniProtKB-KW"/>
</dbReference>
<dbReference type="Pfam" id="PF18364">
    <property type="entry name" value="Molybdopterin_N"/>
    <property type="match status" value="1"/>
</dbReference>
<dbReference type="InterPro" id="IPR050612">
    <property type="entry name" value="Prok_Mopterin_Oxidored"/>
</dbReference>
<dbReference type="PANTHER" id="PTHR43742:SF10">
    <property type="entry name" value="TRIMETHYLAMINE-N-OXIDE REDUCTASE 2"/>
    <property type="match status" value="1"/>
</dbReference>
<dbReference type="Proteomes" id="UP000285112">
    <property type="component" value="Unassembled WGS sequence"/>
</dbReference>
<keyword evidence="5" id="KW-0574">Periplasm</keyword>
<dbReference type="Gene3D" id="3.90.55.10">
    <property type="entry name" value="Dimethylsulfoxide Reductase, domain 3"/>
    <property type="match status" value="1"/>
</dbReference>
<keyword evidence="6" id="KW-0560">Oxidoreductase</keyword>
<dbReference type="OrthoDB" id="7376058at2"/>
<feature type="domain" description="Molybdopterin oxidoreductase" evidence="8">
    <location>
        <begin position="48"/>
        <end position="495"/>
    </location>
</feature>
<dbReference type="Pfam" id="PF00384">
    <property type="entry name" value="Molybdopterin"/>
    <property type="match status" value="1"/>
</dbReference>
<evidence type="ECO:0000256" key="3">
    <source>
        <dbReference type="ARBA" id="ARBA00022505"/>
    </source>
</evidence>
<dbReference type="PROSITE" id="PS00490">
    <property type="entry name" value="MOLYBDOPTERIN_PROK_2"/>
    <property type="match status" value="1"/>
</dbReference>
<dbReference type="Gene3D" id="3.40.228.10">
    <property type="entry name" value="Dimethylsulfoxide Reductase, domain 2"/>
    <property type="match status" value="1"/>
</dbReference>
<dbReference type="SUPFAM" id="SSF53706">
    <property type="entry name" value="Formate dehydrogenase/DMSO reductase, domains 1-3"/>
    <property type="match status" value="1"/>
</dbReference>
<reference evidence="11 12" key="1">
    <citation type="submission" date="2018-09" db="EMBL/GenBank/DDBJ databases">
        <title>YIM PH 21725 draft genome.</title>
        <authorList>
            <person name="Miao C."/>
        </authorList>
    </citation>
    <scope>NUCLEOTIDE SEQUENCE [LARGE SCALE GENOMIC DNA]</scope>
    <source>
        <strain evidence="12">YIM PH21725</strain>
    </source>
</reference>
<dbReference type="GO" id="GO:0043546">
    <property type="term" value="F:molybdopterin cofactor binding"/>
    <property type="evidence" value="ECO:0007669"/>
    <property type="project" value="InterPro"/>
</dbReference>
<feature type="domain" description="Molybdopterin dinucleotide-binding" evidence="9">
    <location>
        <begin position="595"/>
        <end position="712"/>
    </location>
</feature>
<dbReference type="AlphaFoldDB" id="A0A419I236"/>
<dbReference type="InterPro" id="IPR006655">
    <property type="entry name" value="Mopterin_OxRdtase_prok_CS"/>
</dbReference>
<dbReference type="InterPro" id="IPR006656">
    <property type="entry name" value="Mopterin_OxRdtase"/>
</dbReference>
<dbReference type="RefSeq" id="WP_120024650.1">
    <property type="nucleotide sequence ID" value="NZ_QZFV01000091.1"/>
</dbReference>
<name>A0A419I236_9PSEU</name>
<dbReference type="GO" id="GO:0030288">
    <property type="term" value="C:outer membrane-bounded periplasmic space"/>
    <property type="evidence" value="ECO:0007669"/>
    <property type="project" value="TreeGrafter"/>
</dbReference>
<feature type="region of interest" description="Disordered" evidence="7">
    <location>
        <begin position="1"/>
        <end position="33"/>
    </location>
</feature>
<evidence type="ECO:0000256" key="5">
    <source>
        <dbReference type="ARBA" id="ARBA00022764"/>
    </source>
</evidence>
<comment type="caution">
    <text evidence="11">The sequence shown here is derived from an EMBL/GenBank/DDBJ whole genome shotgun (WGS) entry which is preliminary data.</text>
</comment>
<keyword evidence="12" id="KW-1185">Reference proteome</keyword>
<evidence type="ECO:0000259" key="10">
    <source>
        <dbReference type="Pfam" id="PF18364"/>
    </source>
</evidence>
<dbReference type="InterPro" id="IPR006657">
    <property type="entry name" value="MoPterin_dinucl-bd_dom"/>
</dbReference>
<evidence type="ECO:0000259" key="8">
    <source>
        <dbReference type="Pfam" id="PF00384"/>
    </source>
</evidence>
<proteinExistence type="inferred from homology"/>
<evidence type="ECO:0000256" key="4">
    <source>
        <dbReference type="ARBA" id="ARBA00022723"/>
    </source>
</evidence>